<feature type="domain" description="HTH araC/xylS-type" evidence="9">
    <location>
        <begin position="161"/>
        <end position="259"/>
    </location>
</feature>
<dbReference type="PROSITE" id="PS01124">
    <property type="entry name" value="HTH_ARAC_FAMILY_2"/>
    <property type="match status" value="1"/>
</dbReference>
<comment type="subcellular location">
    <subcellularLocation>
        <location evidence="1">Cytoplasm</location>
    </subcellularLocation>
</comment>
<dbReference type="Pfam" id="PF12833">
    <property type="entry name" value="HTH_18"/>
    <property type="match status" value="1"/>
</dbReference>
<evidence type="ECO:0000256" key="1">
    <source>
        <dbReference type="ARBA" id="ARBA00004496"/>
    </source>
</evidence>
<dbReference type="InterPro" id="IPR011006">
    <property type="entry name" value="CheY-like_superfamily"/>
</dbReference>
<feature type="domain" description="Response regulatory" evidence="10">
    <location>
        <begin position="3"/>
        <end position="119"/>
    </location>
</feature>
<keyword evidence="7" id="KW-0804">Transcription</keyword>
<dbReference type="InterPro" id="IPR051552">
    <property type="entry name" value="HptR"/>
</dbReference>
<dbReference type="EMBL" id="JAGGKV010000019">
    <property type="protein sequence ID" value="MBP1966185.1"/>
    <property type="molecule type" value="Genomic_DNA"/>
</dbReference>
<dbReference type="InterPro" id="IPR018060">
    <property type="entry name" value="HTH_AraC"/>
</dbReference>
<keyword evidence="6" id="KW-0238">DNA-binding</keyword>
<evidence type="ECO:0000313" key="11">
    <source>
        <dbReference type="EMBL" id="MBP1966185.1"/>
    </source>
</evidence>
<evidence type="ECO:0000256" key="4">
    <source>
        <dbReference type="ARBA" id="ARBA00023012"/>
    </source>
</evidence>
<evidence type="ECO:0000259" key="10">
    <source>
        <dbReference type="PROSITE" id="PS50110"/>
    </source>
</evidence>
<reference evidence="11 12" key="1">
    <citation type="submission" date="2021-03" db="EMBL/GenBank/DDBJ databases">
        <title>Genomic Encyclopedia of Type Strains, Phase IV (KMG-IV): sequencing the most valuable type-strain genomes for metagenomic binning, comparative biology and taxonomic classification.</title>
        <authorList>
            <person name="Goeker M."/>
        </authorList>
    </citation>
    <scope>NUCLEOTIDE SEQUENCE [LARGE SCALE GENOMIC DNA]</scope>
    <source>
        <strain evidence="11 12">DSM 24950</strain>
    </source>
</reference>
<dbReference type="RefSeq" id="WP_167052235.1">
    <property type="nucleotide sequence ID" value="NZ_JAAOZR010000002.1"/>
</dbReference>
<dbReference type="Pfam" id="PF00072">
    <property type="entry name" value="Response_reg"/>
    <property type="match status" value="1"/>
</dbReference>
<evidence type="ECO:0000259" key="9">
    <source>
        <dbReference type="PROSITE" id="PS01124"/>
    </source>
</evidence>
<dbReference type="Gene3D" id="1.10.10.60">
    <property type="entry name" value="Homeodomain-like"/>
    <property type="match status" value="2"/>
</dbReference>
<dbReference type="InterPro" id="IPR009057">
    <property type="entry name" value="Homeodomain-like_sf"/>
</dbReference>
<keyword evidence="4" id="KW-0902">Two-component regulatory system</keyword>
<evidence type="ECO:0000256" key="7">
    <source>
        <dbReference type="ARBA" id="ARBA00023163"/>
    </source>
</evidence>
<evidence type="ECO:0000256" key="5">
    <source>
        <dbReference type="ARBA" id="ARBA00023015"/>
    </source>
</evidence>
<evidence type="ECO:0000256" key="6">
    <source>
        <dbReference type="ARBA" id="ARBA00023125"/>
    </source>
</evidence>
<keyword evidence="12" id="KW-1185">Reference proteome</keyword>
<dbReference type="PROSITE" id="PS00041">
    <property type="entry name" value="HTH_ARAC_FAMILY_1"/>
    <property type="match status" value="1"/>
</dbReference>
<name>A0ABS4I633_9BACL</name>
<evidence type="ECO:0000256" key="8">
    <source>
        <dbReference type="PROSITE-ProRule" id="PRU00169"/>
    </source>
</evidence>
<evidence type="ECO:0000256" key="2">
    <source>
        <dbReference type="ARBA" id="ARBA00022490"/>
    </source>
</evidence>
<dbReference type="SMART" id="SM00342">
    <property type="entry name" value="HTH_ARAC"/>
    <property type="match status" value="1"/>
</dbReference>
<dbReference type="SUPFAM" id="SSF46689">
    <property type="entry name" value="Homeodomain-like"/>
    <property type="match status" value="2"/>
</dbReference>
<dbReference type="InterPro" id="IPR018062">
    <property type="entry name" value="HTH_AraC-typ_CS"/>
</dbReference>
<dbReference type="InterPro" id="IPR001789">
    <property type="entry name" value="Sig_transdc_resp-reg_receiver"/>
</dbReference>
<keyword evidence="3 8" id="KW-0597">Phosphoprotein</keyword>
<proteinExistence type="predicted"/>
<dbReference type="PROSITE" id="PS50110">
    <property type="entry name" value="RESPONSE_REGULATORY"/>
    <property type="match status" value="1"/>
</dbReference>
<sequence length="277" mass="31881">MLKVLVVEDEEIIRRGLVHTVDWLSMGCTVVGDAGDGQEGLQLIQQLRPDLVITDIRMPVMNGIEMVEQALRIFPLHSIILTSYSEFEYAKRAISLKVFEYLLKPVDEVKLAGVIENIKREIRQDKVFDDIIKKTKNIDEFNLIALDVYLFAENKLNYYVSETIKRIKNDYHQKLSIEGIADELGVSPSYLSRKFKEATSQTFLDILYKYRIQKAVELLETGKCRIYEISDLTGFSEYKNFCNVFKKYTGTSPTDFMKSGNCAVVINQSKEVIEDMK</sequence>
<dbReference type="SUPFAM" id="SSF52172">
    <property type="entry name" value="CheY-like"/>
    <property type="match status" value="1"/>
</dbReference>
<comment type="caution">
    <text evidence="11">The sequence shown here is derived from an EMBL/GenBank/DDBJ whole genome shotgun (WGS) entry which is preliminary data.</text>
</comment>
<dbReference type="PANTHER" id="PTHR42713:SF3">
    <property type="entry name" value="TRANSCRIPTIONAL REGULATORY PROTEIN HPTR"/>
    <property type="match status" value="1"/>
</dbReference>
<gene>
    <name evidence="11" type="ORF">J2Z65_005444</name>
</gene>
<organism evidence="11 12">
    <name type="scientific">Paenibacillus aceris</name>
    <dbReference type="NCBI Taxonomy" id="869555"/>
    <lineage>
        <taxon>Bacteria</taxon>
        <taxon>Bacillati</taxon>
        <taxon>Bacillota</taxon>
        <taxon>Bacilli</taxon>
        <taxon>Bacillales</taxon>
        <taxon>Paenibacillaceae</taxon>
        <taxon>Paenibacillus</taxon>
    </lineage>
</organism>
<dbReference type="Gene3D" id="3.40.50.2300">
    <property type="match status" value="1"/>
</dbReference>
<keyword evidence="2" id="KW-0963">Cytoplasm</keyword>
<dbReference type="SMART" id="SM00448">
    <property type="entry name" value="REC"/>
    <property type="match status" value="1"/>
</dbReference>
<dbReference type="CDD" id="cd17536">
    <property type="entry name" value="REC_YesN-like"/>
    <property type="match status" value="1"/>
</dbReference>
<evidence type="ECO:0000313" key="12">
    <source>
        <dbReference type="Proteomes" id="UP001519344"/>
    </source>
</evidence>
<keyword evidence="5" id="KW-0805">Transcription regulation</keyword>
<protein>
    <submittedName>
        <fullName evidence="11">Two-component system response regulator YesN</fullName>
    </submittedName>
</protein>
<feature type="modified residue" description="4-aspartylphosphate" evidence="8">
    <location>
        <position position="55"/>
    </location>
</feature>
<dbReference type="Proteomes" id="UP001519344">
    <property type="component" value="Unassembled WGS sequence"/>
</dbReference>
<dbReference type="PANTHER" id="PTHR42713">
    <property type="entry name" value="HISTIDINE KINASE-RELATED"/>
    <property type="match status" value="1"/>
</dbReference>
<accession>A0ABS4I633</accession>
<evidence type="ECO:0000256" key="3">
    <source>
        <dbReference type="ARBA" id="ARBA00022553"/>
    </source>
</evidence>